<reference evidence="1" key="1">
    <citation type="submission" date="2023-05" db="EMBL/GenBank/DDBJ databases">
        <title>Genome and transcriptome analyses reveal genes involved in the formation of fine ridges on petal epidermal cells in Hibiscus trionum.</title>
        <authorList>
            <person name="Koshimizu S."/>
            <person name="Masuda S."/>
            <person name="Ishii T."/>
            <person name="Shirasu K."/>
            <person name="Hoshino A."/>
            <person name="Arita M."/>
        </authorList>
    </citation>
    <scope>NUCLEOTIDE SEQUENCE</scope>
    <source>
        <strain evidence="1">Hamamatsu line</strain>
    </source>
</reference>
<name>A0A9W7IAX0_HIBTR</name>
<dbReference type="InterPro" id="IPR002347">
    <property type="entry name" value="SDR_fam"/>
</dbReference>
<keyword evidence="2" id="KW-1185">Reference proteome</keyword>
<dbReference type="PANTHER" id="PTHR43550:SF3">
    <property type="entry name" value="3-KETODIHYDROSPHINGOSINE REDUCTASE"/>
    <property type="match status" value="1"/>
</dbReference>
<dbReference type="PANTHER" id="PTHR43550">
    <property type="entry name" value="3-KETODIHYDROSPHINGOSINE REDUCTASE"/>
    <property type="match status" value="1"/>
</dbReference>
<dbReference type="GO" id="GO:0047560">
    <property type="term" value="F:3-dehydrosphinganine reductase activity"/>
    <property type="evidence" value="ECO:0007669"/>
    <property type="project" value="TreeGrafter"/>
</dbReference>
<accession>A0A9W7IAX0</accession>
<dbReference type="AlphaFoldDB" id="A0A9W7IAX0"/>
<dbReference type="SUPFAM" id="SSF51735">
    <property type="entry name" value="NAD(P)-binding Rossmann-fold domains"/>
    <property type="match status" value="1"/>
</dbReference>
<organism evidence="1 2">
    <name type="scientific">Hibiscus trionum</name>
    <name type="common">Flower of an hour</name>
    <dbReference type="NCBI Taxonomy" id="183268"/>
    <lineage>
        <taxon>Eukaryota</taxon>
        <taxon>Viridiplantae</taxon>
        <taxon>Streptophyta</taxon>
        <taxon>Embryophyta</taxon>
        <taxon>Tracheophyta</taxon>
        <taxon>Spermatophyta</taxon>
        <taxon>Magnoliopsida</taxon>
        <taxon>eudicotyledons</taxon>
        <taxon>Gunneridae</taxon>
        <taxon>Pentapetalae</taxon>
        <taxon>rosids</taxon>
        <taxon>malvids</taxon>
        <taxon>Malvales</taxon>
        <taxon>Malvaceae</taxon>
        <taxon>Malvoideae</taxon>
        <taxon>Hibiscus</taxon>
    </lineage>
</organism>
<evidence type="ECO:0000313" key="1">
    <source>
        <dbReference type="EMBL" id="GMI90910.1"/>
    </source>
</evidence>
<evidence type="ECO:0000313" key="2">
    <source>
        <dbReference type="Proteomes" id="UP001165190"/>
    </source>
</evidence>
<gene>
    <name evidence="1" type="ORF">HRI_002760300</name>
</gene>
<sequence>MKDRKDKGAASIALMSSQVGQAGVYGFAAYSATKFGLRGLEEALQQEVLAYNIHLSVIPPPLLKLRVLNEKGRQCRKSPKS</sequence>
<dbReference type="GO" id="GO:0005789">
    <property type="term" value="C:endoplasmic reticulum membrane"/>
    <property type="evidence" value="ECO:0007669"/>
    <property type="project" value="TreeGrafter"/>
</dbReference>
<dbReference type="Proteomes" id="UP001165190">
    <property type="component" value="Unassembled WGS sequence"/>
</dbReference>
<protein>
    <submittedName>
        <fullName evidence="1">Uncharacterized protein</fullName>
    </submittedName>
</protein>
<dbReference type="GO" id="GO:0030148">
    <property type="term" value="P:sphingolipid biosynthetic process"/>
    <property type="evidence" value="ECO:0007669"/>
    <property type="project" value="TreeGrafter"/>
</dbReference>
<dbReference type="PROSITE" id="PS00061">
    <property type="entry name" value="ADH_SHORT"/>
    <property type="match status" value="1"/>
</dbReference>
<dbReference type="EMBL" id="BSYR01000024">
    <property type="protein sequence ID" value="GMI90910.1"/>
    <property type="molecule type" value="Genomic_DNA"/>
</dbReference>
<dbReference type="InterPro" id="IPR020904">
    <property type="entry name" value="Sc_DH/Rdtase_CS"/>
</dbReference>
<dbReference type="Gene3D" id="3.40.50.720">
    <property type="entry name" value="NAD(P)-binding Rossmann-like Domain"/>
    <property type="match status" value="1"/>
</dbReference>
<dbReference type="OrthoDB" id="37659at2759"/>
<dbReference type="Pfam" id="PF00106">
    <property type="entry name" value="adh_short"/>
    <property type="match status" value="1"/>
</dbReference>
<comment type="caution">
    <text evidence="1">The sequence shown here is derived from an EMBL/GenBank/DDBJ whole genome shotgun (WGS) entry which is preliminary data.</text>
</comment>
<dbReference type="GO" id="GO:0006666">
    <property type="term" value="P:3-keto-sphinganine metabolic process"/>
    <property type="evidence" value="ECO:0007669"/>
    <property type="project" value="TreeGrafter"/>
</dbReference>
<proteinExistence type="predicted"/>
<dbReference type="InterPro" id="IPR036291">
    <property type="entry name" value="NAD(P)-bd_dom_sf"/>
</dbReference>